<feature type="region of interest" description="Disordered" evidence="1">
    <location>
        <begin position="228"/>
        <end position="263"/>
    </location>
</feature>
<protein>
    <submittedName>
        <fullName evidence="2">Uncharacterized protein</fullName>
    </submittedName>
</protein>
<feature type="compositionally biased region" description="Basic residues" evidence="1">
    <location>
        <begin position="7"/>
        <end position="22"/>
    </location>
</feature>
<dbReference type="EMBL" id="CAJZBQ010000005">
    <property type="protein sequence ID" value="CAG9311992.1"/>
    <property type="molecule type" value="Genomic_DNA"/>
</dbReference>
<feature type="region of interest" description="Disordered" evidence="1">
    <location>
        <begin position="1"/>
        <end position="28"/>
    </location>
</feature>
<reference evidence="2" key="1">
    <citation type="submission" date="2021-09" db="EMBL/GenBank/DDBJ databases">
        <authorList>
            <consortium name="AG Swart"/>
            <person name="Singh M."/>
            <person name="Singh A."/>
            <person name="Seah K."/>
            <person name="Emmerich C."/>
        </authorList>
    </citation>
    <scope>NUCLEOTIDE SEQUENCE</scope>
    <source>
        <strain evidence="2">ATCC30299</strain>
    </source>
</reference>
<comment type="caution">
    <text evidence="2">The sequence shown here is derived from an EMBL/GenBank/DDBJ whole genome shotgun (WGS) entry which is preliminary data.</text>
</comment>
<evidence type="ECO:0000313" key="3">
    <source>
        <dbReference type="Proteomes" id="UP001162131"/>
    </source>
</evidence>
<gene>
    <name evidence="2" type="ORF">BSTOLATCC_MIC5250</name>
</gene>
<proteinExistence type="predicted"/>
<dbReference type="AlphaFoldDB" id="A0AAU9IFF7"/>
<evidence type="ECO:0000256" key="1">
    <source>
        <dbReference type="SAM" id="MobiDB-lite"/>
    </source>
</evidence>
<name>A0AAU9IFF7_9CILI</name>
<evidence type="ECO:0000313" key="2">
    <source>
        <dbReference type="EMBL" id="CAG9311992.1"/>
    </source>
</evidence>
<sequence>MSENNAKKRGRKRSIIKPPSKKLKLEASPPKDQSIFPINPIISFDFLKSKNNLKDELLQDYQELHSSFTTNCSFHQSKTVIKNIAKIIESQFEIDGQSLIDILNAIQNDLAMSDFELLAWAAILERINAKEFLIPIRNLLSNFAFVAKSSLNDGMEPFQAFMVSKRPNFVEEYNEWIKTVKHSFSINLRDINQKYKELWKTRDDSPAESISTSYSIYVDDELNSASPYDHDILANENGENRSLREDPVTPKKTPDFPQFEKSESLSAENEYYYYKSDRLSPFFTFENPENKADSDSSSLLSAE</sequence>
<accession>A0AAU9IFF7</accession>
<dbReference type="Proteomes" id="UP001162131">
    <property type="component" value="Unassembled WGS sequence"/>
</dbReference>
<organism evidence="2 3">
    <name type="scientific">Blepharisma stoltei</name>
    <dbReference type="NCBI Taxonomy" id="1481888"/>
    <lineage>
        <taxon>Eukaryota</taxon>
        <taxon>Sar</taxon>
        <taxon>Alveolata</taxon>
        <taxon>Ciliophora</taxon>
        <taxon>Postciliodesmatophora</taxon>
        <taxon>Heterotrichea</taxon>
        <taxon>Heterotrichida</taxon>
        <taxon>Blepharismidae</taxon>
        <taxon>Blepharisma</taxon>
    </lineage>
</organism>
<keyword evidence="3" id="KW-1185">Reference proteome</keyword>